<feature type="compositionally biased region" description="Low complexity" evidence="1">
    <location>
        <begin position="133"/>
        <end position="143"/>
    </location>
</feature>
<keyword evidence="3" id="KW-1185">Reference proteome</keyword>
<evidence type="ECO:0000313" key="2">
    <source>
        <dbReference type="EMBL" id="KAJ3130898.1"/>
    </source>
</evidence>
<dbReference type="AlphaFoldDB" id="A0AAD5T7J7"/>
<feature type="region of interest" description="Disordered" evidence="1">
    <location>
        <begin position="331"/>
        <end position="356"/>
    </location>
</feature>
<comment type="caution">
    <text evidence="2">The sequence shown here is derived from an EMBL/GenBank/DDBJ whole genome shotgun (WGS) entry which is preliminary data.</text>
</comment>
<feature type="compositionally biased region" description="Low complexity" evidence="1">
    <location>
        <begin position="97"/>
        <end position="125"/>
    </location>
</feature>
<accession>A0AAD5T7J7</accession>
<protein>
    <submittedName>
        <fullName evidence="2">Uncharacterized protein</fullName>
    </submittedName>
</protein>
<evidence type="ECO:0000256" key="1">
    <source>
        <dbReference type="SAM" id="MobiDB-lite"/>
    </source>
</evidence>
<feature type="region of interest" description="Disordered" evidence="1">
    <location>
        <begin position="20"/>
        <end position="174"/>
    </location>
</feature>
<gene>
    <name evidence="2" type="ORF">HK100_007241</name>
</gene>
<name>A0AAD5T7J7_9FUNG</name>
<proteinExistence type="predicted"/>
<dbReference type="EMBL" id="JADGJH010000340">
    <property type="protein sequence ID" value="KAJ3130898.1"/>
    <property type="molecule type" value="Genomic_DNA"/>
</dbReference>
<sequence length="504" mass="54755">MQNINNSDAASHLNLWFAQGSHHAQSHPQGVDSQQLPAPQQHQQVGVMGPAPGNGSPYGGHSQMQHPSQTHQQPQQHHHQHQQLQQPLSQPQPPIHPQQQHYNSQPPHYQHQQQHIQEPLHHQSVLPPPPQQHQPHQHSQQQQEYYSNPISQFPVDSHHQYYSHPPPQHQPHYGDIQQYQQMNPGSLQYAPAEALYAAANQDANLGIVGSDNTEITQAPASSKVKKSAAKKKVAKRIDPYGNGAADGEPVAVNNDGSIPLSRAAFKTVCKYCCMKRDENPNYQVQPMGVFHKGKCTNALDPEHGSRWLSLRCKSCSKDVCTSSEIYKRHQCPPGYPSPMPGKSYRTHRRKKEDDGDADEIDQYWTDPNSVNANLVGGSANGGPSGVANVVDPYGGHMNQAQNGQPGVVGPEYGGHPVGNEYGGGHHVSNEYGGHVAVGNEYGAPGGGQYMGNPVVTEYVGNGSANVYGGGPVNADPSYGEGSYGDNSAYQTSLDVLSQLAGTQH</sequence>
<feature type="compositionally biased region" description="Low complexity" evidence="1">
    <location>
        <begin position="61"/>
        <end position="75"/>
    </location>
</feature>
<feature type="compositionally biased region" description="Polar residues" evidence="1">
    <location>
        <begin position="22"/>
        <end position="33"/>
    </location>
</feature>
<dbReference type="Proteomes" id="UP001211907">
    <property type="component" value="Unassembled WGS sequence"/>
</dbReference>
<feature type="compositionally biased region" description="Low complexity" evidence="1">
    <location>
        <begin position="34"/>
        <end position="44"/>
    </location>
</feature>
<reference evidence="2" key="1">
    <citation type="submission" date="2020-05" db="EMBL/GenBank/DDBJ databases">
        <title>Phylogenomic resolution of chytrid fungi.</title>
        <authorList>
            <person name="Stajich J.E."/>
            <person name="Amses K."/>
            <person name="Simmons R."/>
            <person name="Seto K."/>
            <person name="Myers J."/>
            <person name="Bonds A."/>
            <person name="Quandt C.A."/>
            <person name="Barry K."/>
            <person name="Liu P."/>
            <person name="Grigoriev I."/>
            <person name="Longcore J.E."/>
            <person name="James T.Y."/>
        </authorList>
    </citation>
    <scope>NUCLEOTIDE SEQUENCE</scope>
    <source>
        <strain evidence="2">JEL0513</strain>
    </source>
</reference>
<evidence type="ECO:0000313" key="3">
    <source>
        <dbReference type="Proteomes" id="UP001211907"/>
    </source>
</evidence>
<organism evidence="2 3">
    <name type="scientific">Physocladia obscura</name>
    <dbReference type="NCBI Taxonomy" id="109957"/>
    <lineage>
        <taxon>Eukaryota</taxon>
        <taxon>Fungi</taxon>
        <taxon>Fungi incertae sedis</taxon>
        <taxon>Chytridiomycota</taxon>
        <taxon>Chytridiomycota incertae sedis</taxon>
        <taxon>Chytridiomycetes</taxon>
        <taxon>Chytridiales</taxon>
        <taxon>Chytriomycetaceae</taxon>
        <taxon>Physocladia</taxon>
    </lineage>
</organism>